<dbReference type="InterPro" id="IPR009072">
    <property type="entry name" value="Histone-fold"/>
</dbReference>
<organism evidence="2 3">
    <name type="scientific">Klebsormidium nitens</name>
    <name type="common">Green alga</name>
    <name type="synonym">Ulothrix nitens</name>
    <dbReference type="NCBI Taxonomy" id="105231"/>
    <lineage>
        <taxon>Eukaryota</taxon>
        <taxon>Viridiplantae</taxon>
        <taxon>Streptophyta</taxon>
        <taxon>Klebsormidiophyceae</taxon>
        <taxon>Klebsormidiales</taxon>
        <taxon>Klebsormidiaceae</taxon>
        <taxon>Klebsormidium</taxon>
    </lineage>
</organism>
<accession>A0A1Y1ILU0</accession>
<keyword evidence="3" id="KW-1185">Reference proteome</keyword>
<dbReference type="SUPFAM" id="SSF47113">
    <property type="entry name" value="Histone-fold"/>
    <property type="match status" value="1"/>
</dbReference>
<dbReference type="GO" id="GO:0046982">
    <property type="term" value="F:protein heterodimerization activity"/>
    <property type="evidence" value="ECO:0007669"/>
    <property type="project" value="InterPro"/>
</dbReference>
<evidence type="ECO:0000313" key="2">
    <source>
        <dbReference type="EMBL" id="GAQ89736.1"/>
    </source>
</evidence>
<evidence type="ECO:0000256" key="1">
    <source>
        <dbReference type="SAM" id="MobiDB-lite"/>
    </source>
</evidence>
<protein>
    <submittedName>
        <fullName evidence="2">Uncharacterized protein</fullName>
    </submittedName>
</protein>
<dbReference type="AlphaFoldDB" id="A0A1Y1ILU0"/>
<dbReference type="Proteomes" id="UP000054558">
    <property type="component" value="Unassembled WGS sequence"/>
</dbReference>
<reference evidence="2 3" key="1">
    <citation type="journal article" date="2014" name="Nat. Commun.">
        <title>Klebsormidium flaccidum genome reveals primary factors for plant terrestrial adaptation.</title>
        <authorList>
            <person name="Hori K."/>
            <person name="Maruyama F."/>
            <person name="Fujisawa T."/>
            <person name="Togashi T."/>
            <person name="Yamamoto N."/>
            <person name="Seo M."/>
            <person name="Sato S."/>
            <person name="Yamada T."/>
            <person name="Mori H."/>
            <person name="Tajima N."/>
            <person name="Moriyama T."/>
            <person name="Ikeuchi M."/>
            <person name="Watanabe M."/>
            <person name="Wada H."/>
            <person name="Kobayashi K."/>
            <person name="Saito M."/>
            <person name="Masuda T."/>
            <person name="Sasaki-Sekimoto Y."/>
            <person name="Mashiguchi K."/>
            <person name="Awai K."/>
            <person name="Shimojima M."/>
            <person name="Masuda S."/>
            <person name="Iwai M."/>
            <person name="Nobusawa T."/>
            <person name="Narise T."/>
            <person name="Kondo S."/>
            <person name="Saito H."/>
            <person name="Sato R."/>
            <person name="Murakawa M."/>
            <person name="Ihara Y."/>
            <person name="Oshima-Yamada Y."/>
            <person name="Ohtaka K."/>
            <person name="Satoh M."/>
            <person name="Sonobe K."/>
            <person name="Ishii M."/>
            <person name="Ohtani R."/>
            <person name="Kanamori-Sato M."/>
            <person name="Honoki R."/>
            <person name="Miyazaki D."/>
            <person name="Mochizuki H."/>
            <person name="Umetsu J."/>
            <person name="Higashi K."/>
            <person name="Shibata D."/>
            <person name="Kamiya Y."/>
            <person name="Sato N."/>
            <person name="Nakamura Y."/>
            <person name="Tabata S."/>
            <person name="Ida S."/>
            <person name="Kurokawa K."/>
            <person name="Ohta H."/>
        </authorList>
    </citation>
    <scope>NUCLEOTIDE SEQUENCE [LARGE SCALE GENOMIC DNA]</scope>
    <source>
        <strain evidence="2 3">NIES-2285</strain>
    </source>
</reference>
<proteinExistence type="predicted"/>
<name>A0A1Y1ILU0_KLENI</name>
<feature type="region of interest" description="Disordered" evidence="1">
    <location>
        <begin position="237"/>
        <end position="257"/>
    </location>
</feature>
<dbReference type="Gene3D" id="1.10.20.10">
    <property type="entry name" value="Histone, subunit A"/>
    <property type="match status" value="1"/>
</dbReference>
<gene>
    <name evidence="2" type="ORF">KFL_005560140</name>
</gene>
<dbReference type="EMBL" id="DF237505">
    <property type="protein sequence ID" value="GAQ89736.1"/>
    <property type="molecule type" value="Genomic_DNA"/>
</dbReference>
<sequence>MASDYAFMSAGSDDRTARSLDETFVNKLLALVYTMVKNAAKTAAAYAEHAQRTLVTREDVIMALKYEARRFLRYEDLEADIADSELELRDGGDSDSEAWETASERSGCEEETEGLLDECRCPTCDGVREAVATWDDWAPEDEAEIKWRALLDSGMVRQTSTYAFDKRGGETPAVDLEGCRMLLRALNVSLPMVDSQELELRFVSSQEPACQSPLIALKRTIDQLVETVNSLRSDIHALREKKGPKRRPPSSTKVPEVRTTEDGELMSVFDVVAAHFRDWKRDRIRREVHESLRSLGRGVVATQCRVNFGTRPTICANREGSEAARLEARAKAQMDRLKELVSNTGPAWTREQADAVRREYLRPIEEEVPPPDVNSMSTEELCKEILKLRAEVVALKESMRGSMQFNLFMVEQVKHEQWKRRTTLDLIEHKVEQVSLEDGAESQLPEDMRL</sequence>
<feature type="region of interest" description="Disordered" evidence="1">
    <location>
        <begin position="87"/>
        <end position="107"/>
    </location>
</feature>
<evidence type="ECO:0000313" key="3">
    <source>
        <dbReference type="Proteomes" id="UP000054558"/>
    </source>
</evidence>
<dbReference type="InterPro" id="IPR029003">
    <property type="entry name" value="CENP-S/Mhf1"/>
</dbReference>
<dbReference type="Pfam" id="PF15630">
    <property type="entry name" value="CENP-S"/>
    <property type="match status" value="1"/>
</dbReference>
<dbReference type="GO" id="GO:0071821">
    <property type="term" value="C:FANCM-MHF complex"/>
    <property type="evidence" value="ECO:0007669"/>
    <property type="project" value="InterPro"/>
</dbReference>